<accession>C8VBY7</accession>
<protein>
    <submittedName>
        <fullName evidence="1">Uncharacterized protein</fullName>
    </submittedName>
</protein>
<evidence type="ECO:0000313" key="2">
    <source>
        <dbReference type="Proteomes" id="UP000000560"/>
    </source>
</evidence>
<reference evidence="2" key="2">
    <citation type="journal article" date="2009" name="Fungal Genet. Biol.">
        <title>The 2008 update of the Aspergillus nidulans genome annotation: a community effort.</title>
        <authorList>
            <person name="Wortman J.R."/>
            <person name="Gilsenan J.M."/>
            <person name="Joardar V."/>
            <person name="Deegan J."/>
            <person name="Clutterbuck J."/>
            <person name="Andersen M.R."/>
            <person name="Archer D."/>
            <person name="Bencina M."/>
            <person name="Braus G."/>
            <person name="Coutinho P."/>
            <person name="von Dohren H."/>
            <person name="Doonan J."/>
            <person name="Driessen A.J."/>
            <person name="Durek P."/>
            <person name="Espeso E."/>
            <person name="Fekete E."/>
            <person name="Flipphi M."/>
            <person name="Estrada C.G."/>
            <person name="Geysens S."/>
            <person name="Goldman G."/>
            <person name="de Groot P.W."/>
            <person name="Hansen K."/>
            <person name="Harris S.D."/>
            <person name="Heinekamp T."/>
            <person name="Helmstaedt K."/>
            <person name="Henrissat B."/>
            <person name="Hofmann G."/>
            <person name="Homan T."/>
            <person name="Horio T."/>
            <person name="Horiuchi H."/>
            <person name="James S."/>
            <person name="Jones M."/>
            <person name="Karaffa L."/>
            <person name="Karanyi Z."/>
            <person name="Kato M."/>
            <person name="Keller N."/>
            <person name="Kelly D.E."/>
            <person name="Kiel J.A."/>
            <person name="Kim J.M."/>
            <person name="van der Klei I.J."/>
            <person name="Klis F.M."/>
            <person name="Kovalchuk A."/>
            <person name="Krasevec N."/>
            <person name="Kubicek C.P."/>
            <person name="Liu B."/>
            <person name="Maccabe A."/>
            <person name="Meyer V."/>
            <person name="Mirabito P."/>
            <person name="Miskei M."/>
            <person name="Mos M."/>
            <person name="Mullins J."/>
            <person name="Nelson D.R."/>
            <person name="Nielsen J."/>
            <person name="Oakley B.R."/>
            <person name="Osmani S.A."/>
            <person name="Pakula T."/>
            <person name="Paszewski A."/>
            <person name="Paulsen I."/>
            <person name="Pilsyk S."/>
            <person name="Pocsi I."/>
            <person name="Punt P.J."/>
            <person name="Ram A.F."/>
            <person name="Ren Q."/>
            <person name="Robellet X."/>
            <person name="Robson G."/>
            <person name="Seiboth B."/>
            <person name="van Solingen P."/>
            <person name="Specht T."/>
            <person name="Sun J."/>
            <person name="Taheri-Talesh N."/>
            <person name="Takeshita N."/>
            <person name="Ussery D."/>
            <person name="vanKuyk P.A."/>
            <person name="Visser H."/>
            <person name="van de Vondervoort P.J."/>
            <person name="de Vries R.P."/>
            <person name="Walton J."/>
            <person name="Xiang X."/>
            <person name="Xiong Y."/>
            <person name="Zeng A.P."/>
            <person name="Brandt B.W."/>
            <person name="Cornell M.J."/>
            <person name="van den Hondel C.A."/>
            <person name="Visser J."/>
            <person name="Oliver S.G."/>
            <person name="Turner G."/>
        </authorList>
    </citation>
    <scope>GENOME REANNOTATION</scope>
    <source>
        <strain evidence="2">FGSC A4 / ATCC 38163 / CBS 112.46 / NRRL 194 / M139</strain>
    </source>
</reference>
<dbReference type="VEuPathDB" id="FungiDB:AN7638"/>
<dbReference type="eggNOG" id="ENOG502S0V9">
    <property type="taxonomic scope" value="Eukaryota"/>
</dbReference>
<dbReference type="Pfam" id="PF21087">
    <property type="entry name" value="Glyco_hydro_134"/>
    <property type="match status" value="1"/>
</dbReference>
<organism evidence="1 2">
    <name type="scientific">Emericella nidulans (strain FGSC A4 / ATCC 38163 / CBS 112.46 / NRRL 194 / M139)</name>
    <name type="common">Aspergillus nidulans</name>
    <dbReference type="NCBI Taxonomy" id="227321"/>
    <lineage>
        <taxon>Eukaryota</taxon>
        <taxon>Fungi</taxon>
        <taxon>Dikarya</taxon>
        <taxon>Ascomycota</taxon>
        <taxon>Pezizomycotina</taxon>
        <taxon>Eurotiomycetes</taxon>
        <taxon>Eurotiomycetidae</taxon>
        <taxon>Eurotiales</taxon>
        <taxon>Aspergillaceae</taxon>
        <taxon>Aspergillus</taxon>
        <taxon>Aspergillus subgen. Nidulantes</taxon>
    </lineage>
</organism>
<keyword evidence="2" id="KW-1185">Reference proteome</keyword>
<name>Q5AVP2_EMENI</name>
<reference evidence="2" key="1">
    <citation type="journal article" date="2005" name="Nature">
        <title>Sequencing of Aspergillus nidulans and comparative analysis with A. fumigatus and A. oryzae.</title>
        <authorList>
            <person name="Galagan J.E."/>
            <person name="Calvo S.E."/>
            <person name="Cuomo C."/>
            <person name="Ma L.J."/>
            <person name="Wortman J.R."/>
            <person name="Batzoglou S."/>
            <person name="Lee S.I."/>
            <person name="Basturkmen M."/>
            <person name="Spevak C.C."/>
            <person name="Clutterbuck J."/>
            <person name="Kapitonov V."/>
            <person name="Jurka J."/>
            <person name="Scazzocchio C."/>
            <person name="Farman M."/>
            <person name="Butler J."/>
            <person name="Purcell S."/>
            <person name="Harris S."/>
            <person name="Braus G.H."/>
            <person name="Draht O."/>
            <person name="Busch S."/>
            <person name="D'Enfert C."/>
            <person name="Bouchier C."/>
            <person name="Goldman G.H."/>
            <person name="Bell-Pedersen D."/>
            <person name="Griffiths-Jones S."/>
            <person name="Doonan J.H."/>
            <person name="Yu J."/>
            <person name="Vienken K."/>
            <person name="Pain A."/>
            <person name="Freitag M."/>
            <person name="Selker E.U."/>
            <person name="Archer D.B."/>
            <person name="Penalva M.A."/>
            <person name="Oakley B.R."/>
            <person name="Momany M."/>
            <person name="Tanaka T."/>
            <person name="Kumagai T."/>
            <person name="Asai K."/>
            <person name="Machida M."/>
            <person name="Nierman W.C."/>
            <person name="Denning D.W."/>
            <person name="Caddick M."/>
            <person name="Hynes M."/>
            <person name="Paoletti M."/>
            <person name="Fischer R."/>
            <person name="Miller B."/>
            <person name="Dyer P."/>
            <person name="Sachs M.S."/>
            <person name="Osmani S.A."/>
            <person name="Birren B.W."/>
        </authorList>
    </citation>
    <scope>NUCLEOTIDE SEQUENCE [LARGE SCALE GENOMIC DNA]</scope>
    <source>
        <strain evidence="2">FGSC A4 / ATCC 38163 / CBS 112.46 / NRRL 194 / M139</strain>
    </source>
</reference>
<dbReference type="InParanoid" id="Q5AVP2"/>
<sequence length="187" mass="20699">MNMGQDVWKRVLYCSTISVLAFLPVALADAKVLARGDDRGSETISGLGARKQEVLNAGGNTRDLAIVMLETRRSITAPFSNKGSSCRVKLAGLCLSIDPMDASSDLAKDIQARYEGENHFGYEIWFSGHRNGESGVNNPLTEDIKGEYLAIQRLGYIDAMAWTQQQIESDSKYQSDDTRFWVDVQVI</sequence>
<proteinExistence type="predicted"/>
<dbReference type="EMBL" id="BN001304">
    <property type="protein sequence ID" value="CBF79795.1"/>
    <property type="molecule type" value="Genomic_DNA"/>
</dbReference>
<gene>
    <name evidence="1" type="ORF">ANIA_07638</name>
</gene>
<dbReference type="RefSeq" id="XP_680907.1">
    <property type="nucleotide sequence ID" value="XM_675815.1"/>
</dbReference>
<dbReference type="AlphaFoldDB" id="Q5AVP2"/>
<dbReference type="InterPro" id="IPR049168">
    <property type="entry name" value="Glyco_hydro_134"/>
</dbReference>
<dbReference type="GeneID" id="2869616"/>
<dbReference type="SMR" id="Q5AVP2"/>
<dbReference type="OMA" id="TEDMTTN"/>
<evidence type="ECO:0000313" key="1">
    <source>
        <dbReference type="EMBL" id="CBF79795.1"/>
    </source>
</evidence>
<accession>Q5AVP2</accession>
<dbReference type="Proteomes" id="UP000000560">
    <property type="component" value="Chromosome IV"/>
</dbReference>
<dbReference type="HOGENOM" id="CLU_127752_0_0_1"/>
<dbReference type="OrthoDB" id="2888121at2759"/>
<dbReference type="KEGG" id="ani:ANIA_07638"/>